<proteinExistence type="inferred from homology"/>
<reference evidence="4 5" key="1">
    <citation type="submission" date="2022-01" db="EMBL/GenBank/DDBJ databases">
        <title>Paraglaciecola sp. G1-23.</title>
        <authorList>
            <person name="Jin M.S."/>
            <person name="Han D.M."/>
            <person name="Kim H.M."/>
            <person name="Jeon C.O."/>
        </authorList>
    </citation>
    <scope>NUCLEOTIDE SEQUENCE [LARGE SCALE GENOMIC DNA]</scope>
    <source>
        <strain evidence="4 5">G1-23</strain>
    </source>
</reference>
<name>A0ABS9D698_9ALTE</name>
<keyword evidence="2" id="KW-0732">Signal</keyword>
<dbReference type="SUPFAM" id="SSF53850">
    <property type="entry name" value="Periplasmic binding protein-like II"/>
    <property type="match status" value="1"/>
</dbReference>
<evidence type="ECO:0000256" key="2">
    <source>
        <dbReference type="ARBA" id="ARBA00022729"/>
    </source>
</evidence>
<dbReference type="PANTHER" id="PTHR35936:SF17">
    <property type="entry name" value="ARGININE-BINDING EXTRACELLULAR PROTEIN ARTP"/>
    <property type="match status" value="1"/>
</dbReference>
<dbReference type="Proteomes" id="UP001521137">
    <property type="component" value="Unassembled WGS sequence"/>
</dbReference>
<dbReference type="PANTHER" id="PTHR35936">
    <property type="entry name" value="MEMBRANE-BOUND LYTIC MUREIN TRANSGLYCOSYLASE F"/>
    <property type="match status" value="1"/>
</dbReference>
<dbReference type="Pfam" id="PF00497">
    <property type="entry name" value="SBP_bac_3"/>
    <property type="match status" value="1"/>
</dbReference>
<gene>
    <name evidence="4" type="ORF">L0668_07555</name>
</gene>
<sequence length="245" mass="27802">MTRLLMTEFLIKILVVLSCFTNVCSAKEYHFVSIQNLVEQEVGRLVLPQVYRKLGITISITPLPGNRAQAQAKSGQSDGEIMRIYNYGIETPTTLRVPTPYYSLETMAFVRKDSGINITEKDNLKKYKVVRVRGVKHTNNITEGLENVIDLDSTEQMMRLLARGMVDVALTNTIDGLIAIRKLNIDNVKAIDKPLARLDLFHYIHQDHKELVSQIDRVLREMKHSGELAVIIDIAEKEIISPSLR</sequence>
<dbReference type="InterPro" id="IPR001638">
    <property type="entry name" value="Solute-binding_3/MltF_N"/>
</dbReference>
<keyword evidence="5" id="KW-1185">Reference proteome</keyword>
<evidence type="ECO:0000313" key="4">
    <source>
        <dbReference type="EMBL" id="MCF2947957.1"/>
    </source>
</evidence>
<accession>A0ABS9D698</accession>
<evidence type="ECO:0000313" key="5">
    <source>
        <dbReference type="Proteomes" id="UP001521137"/>
    </source>
</evidence>
<feature type="domain" description="Solute-binding protein family 3/N-terminal" evidence="3">
    <location>
        <begin position="49"/>
        <end position="232"/>
    </location>
</feature>
<protein>
    <submittedName>
        <fullName evidence="4">Transporter substrate-binding domain-containing protein</fullName>
    </submittedName>
</protein>
<comment type="caution">
    <text evidence="4">The sequence shown here is derived from an EMBL/GenBank/DDBJ whole genome shotgun (WGS) entry which is preliminary data.</text>
</comment>
<evidence type="ECO:0000256" key="1">
    <source>
        <dbReference type="ARBA" id="ARBA00010333"/>
    </source>
</evidence>
<dbReference type="RefSeq" id="WP_235311486.1">
    <property type="nucleotide sequence ID" value="NZ_JAKGAS010000003.1"/>
</dbReference>
<dbReference type="Gene3D" id="3.40.190.10">
    <property type="entry name" value="Periplasmic binding protein-like II"/>
    <property type="match status" value="2"/>
</dbReference>
<evidence type="ECO:0000259" key="3">
    <source>
        <dbReference type="Pfam" id="PF00497"/>
    </source>
</evidence>
<comment type="similarity">
    <text evidence="1">Belongs to the bacterial solute-binding protein 3 family.</text>
</comment>
<organism evidence="4 5">
    <name type="scientific">Paraglaciecola algarum</name>
    <dbReference type="NCBI Taxonomy" id="3050085"/>
    <lineage>
        <taxon>Bacteria</taxon>
        <taxon>Pseudomonadati</taxon>
        <taxon>Pseudomonadota</taxon>
        <taxon>Gammaproteobacteria</taxon>
        <taxon>Alteromonadales</taxon>
        <taxon>Alteromonadaceae</taxon>
        <taxon>Paraglaciecola</taxon>
    </lineage>
</organism>
<dbReference type="EMBL" id="JAKGAS010000003">
    <property type="protein sequence ID" value="MCF2947957.1"/>
    <property type="molecule type" value="Genomic_DNA"/>
</dbReference>